<name>A0A1H9T8F9_9BACI</name>
<dbReference type="STRING" id="1464123.SAMN05444126_10938"/>
<accession>A0A1H9T8F9</accession>
<dbReference type="EMBL" id="FOGV01000009">
    <property type="protein sequence ID" value="SER93525.1"/>
    <property type="molecule type" value="Genomic_DNA"/>
</dbReference>
<dbReference type="RefSeq" id="WP_093072649.1">
    <property type="nucleotide sequence ID" value="NZ_BJVE01000028.1"/>
</dbReference>
<dbReference type="InterPro" id="IPR004360">
    <property type="entry name" value="Glyas_Fos-R_dOase_dom"/>
</dbReference>
<evidence type="ECO:0000313" key="2">
    <source>
        <dbReference type="EMBL" id="SER93525.1"/>
    </source>
</evidence>
<evidence type="ECO:0000259" key="1">
    <source>
        <dbReference type="Pfam" id="PF00903"/>
    </source>
</evidence>
<dbReference type="PANTHER" id="PTHR33990:SF1">
    <property type="entry name" value="PROTEIN YJDN"/>
    <property type="match status" value="1"/>
</dbReference>
<keyword evidence="3" id="KW-1185">Reference proteome</keyword>
<feature type="domain" description="Glyoxalase/fosfomycin resistance/dioxygenase" evidence="1">
    <location>
        <begin position="5"/>
        <end position="133"/>
    </location>
</feature>
<gene>
    <name evidence="2" type="ORF">SAMN05444126_10938</name>
</gene>
<reference evidence="3" key="1">
    <citation type="submission" date="2016-10" db="EMBL/GenBank/DDBJ databases">
        <authorList>
            <person name="de Groot N.N."/>
        </authorList>
    </citation>
    <scope>NUCLEOTIDE SEQUENCE [LARGE SCALE GENOMIC DNA]</scope>
    <source>
        <strain evidence="3">10nlg</strain>
    </source>
</reference>
<organism evidence="2 3">
    <name type="scientific">Salisediminibacterium halotolerans</name>
    <dbReference type="NCBI Taxonomy" id="517425"/>
    <lineage>
        <taxon>Bacteria</taxon>
        <taxon>Bacillati</taxon>
        <taxon>Bacillota</taxon>
        <taxon>Bacilli</taxon>
        <taxon>Bacillales</taxon>
        <taxon>Bacillaceae</taxon>
        <taxon>Salisediminibacterium</taxon>
    </lineage>
</organism>
<dbReference type="PANTHER" id="PTHR33990">
    <property type="entry name" value="PROTEIN YJDN-RELATED"/>
    <property type="match status" value="1"/>
</dbReference>
<protein>
    <submittedName>
        <fullName evidence="2">PhnB protein</fullName>
    </submittedName>
</protein>
<comment type="caution">
    <text evidence="2">The sequence shown here is derived from an EMBL/GenBank/DDBJ whole genome shotgun (WGS) entry which is preliminary data.</text>
</comment>
<proteinExistence type="predicted"/>
<evidence type="ECO:0000313" key="3">
    <source>
        <dbReference type="Proteomes" id="UP000199318"/>
    </source>
</evidence>
<dbReference type="CDD" id="cd06588">
    <property type="entry name" value="PhnB_like"/>
    <property type="match status" value="1"/>
</dbReference>
<sequence>MIAGLNPYIILSGRAKEAVTFYEQALGAEVLGVQTFGEMPEDSDTPLPEDVKKQVMHAHLRIGGDDLMLSDGFPGQPAQVGTHIVLAVNVDSAAEAEAVYERLAERGEQVMPLQETPFSPAHGHVKDQFGITWYVTAAGEGAQ</sequence>
<dbReference type="InterPro" id="IPR029068">
    <property type="entry name" value="Glyas_Bleomycin-R_OHBP_Dase"/>
</dbReference>
<dbReference type="InterPro" id="IPR028973">
    <property type="entry name" value="PhnB-like"/>
</dbReference>
<dbReference type="OrthoDB" id="9795306at2"/>
<dbReference type="SUPFAM" id="SSF54593">
    <property type="entry name" value="Glyoxalase/Bleomycin resistance protein/Dihydroxybiphenyl dioxygenase"/>
    <property type="match status" value="1"/>
</dbReference>
<dbReference type="Pfam" id="PF00903">
    <property type="entry name" value="Glyoxalase"/>
    <property type="match status" value="1"/>
</dbReference>
<dbReference type="Gene3D" id="3.10.180.10">
    <property type="entry name" value="2,3-Dihydroxybiphenyl 1,2-Dioxygenase, domain 1"/>
    <property type="match status" value="1"/>
</dbReference>
<dbReference type="Proteomes" id="UP000199318">
    <property type="component" value="Unassembled WGS sequence"/>
</dbReference>
<dbReference type="AlphaFoldDB" id="A0A1H9T8F9"/>